<evidence type="ECO:0000313" key="2">
    <source>
        <dbReference type="Proteomes" id="UP000078540"/>
    </source>
</evidence>
<dbReference type="AlphaFoldDB" id="A0A195BLY2"/>
<name>A0A195BLY2_9HYME</name>
<gene>
    <name evidence="1" type="ORF">ALC53_03902</name>
</gene>
<accession>A0A195BLY2</accession>
<evidence type="ECO:0000313" key="1">
    <source>
        <dbReference type="EMBL" id="KYM86752.1"/>
    </source>
</evidence>
<keyword evidence="2" id="KW-1185">Reference proteome</keyword>
<organism evidence="1 2">
    <name type="scientific">Atta colombica</name>
    <dbReference type="NCBI Taxonomy" id="520822"/>
    <lineage>
        <taxon>Eukaryota</taxon>
        <taxon>Metazoa</taxon>
        <taxon>Ecdysozoa</taxon>
        <taxon>Arthropoda</taxon>
        <taxon>Hexapoda</taxon>
        <taxon>Insecta</taxon>
        <taxon>Pterygota</taxon>
        <taxon>Neoptera</taxon>
        <taxon>Endopterygota</taxon>
        <taxon>Hymenoptera</taxon>
        <taxon>Apocrita</taxon>
        <taxon>Aculeata</taxon>
        <taxon>Formicoidea</taxon>
        <taxon>Formicidae</taxon>
        <taxon>Myrmicinae</taxon>
        <taxon>Atta</taxon>
    </lineage>
</organism>
<protein>
    <submittedName>
        <fullName evidence="1">Uncharacterized protein</fullName>
    </submittedName>
</protein>
<dbReference type="Proteomes" id="UP000078540">
    <property type="component" value="Unassembled WGS sequence"/>
</dbReference>
<sequence>MINPSATARSILGGISACMLDFDDRNFLSNISTFHSDLETVIYFVKKAI</sequence>
<dbReference type="EMBL" id="KQ976439">
    <property type="protein sequence ID" value="KYM86752.1"/>
    <property type="molecule type" value="Genomic_DNA"/>
</dbReference>
<reference evidence="1 2" key="1">
    <citation type="submission" date="2015-09" db="EMBL/GenBank/DDBJ databases">
        <title>Atta colombica WGS genome.</title>
        <authorList>
            <person name="Nygaard S."/>
            <person name="Hu H."/>
            <person name="Boomsma J."/>
            <person name="Zhang G."/>
        </authorList>
    </citation>
    <scope>NUCLEOTIDE SEQUENCE [LARGE SCALE GENOMIC DNA]</scope>
    <source>
        <strain evidence="1">Treedump-2</strain>
        <tissue evidence="1">Whole body</tissue>
    </source>
</reference>
<proteinExistence type="predicted"/>